<evidence type="ECO:0000313" key="4">
    <source>
        <dbReference type="Proteomes" id="UP000436088"/>
    </source>
</evidence>
<gene>
    <name evidence="3" type="ORF">F3Y22_tig00110458pilonHSYRG00103</name>
</gene>
<evidence type="ECO:0000313" key="3">
    <source>
        <dbReference type="EMBL" id="KAE8704165.1"/>
    </source>
</evidence>
<feature type="region of interest" description="Disordered" evidence="1">
    <location>
        <begin position="21"/>
        <end position="52"/>
    </location>
</feature>
<evidence type="ECO:0000256" key="1">
    <source>
        <dbReference type="SAM" id="MobiDB-lite"/>
    </source>
</evidence>
<sequence>MARIAFVVFSMSLIISMQFMGGQSKEETPKEEKKDNKESVPGVNKEEDKQVTENEVMKDISEWLQDLETSSSPQQEEEFLMKIFFKTMKNMAAEGRLDPKVLKERLFSRGGETIDPKIKRAIIEAYGLIQQQKMEDGLWQIVGRYGEVLSVYIPKKRSRACTSCISVSCSMYSLKVPKEGSYGHVDEDSVRKLKRCLVGVMAGVCSVGSIIDRLHNWGLGEIKVQRLHGNSFLLTIEDEDLFIMLEDLQWTYLKEIFVDIMLWTESICQIERVVWIEIDGLPLHCWNEVTLKRLVGLWGRFEAFGENVYHHIDCGKVNMLISTSAEARIDEAVDVVVENKKFIIEDEKDGVEVGADKEGISSVNFSVNPLKASESGSLVDNKGSPLFGGGTFDGACTGDSLGVRNKVNVGKPIKVGCGIEEGRERVGFQISDHSNHVGLQGLDIDEVEINVIDSNVVKPIIDGVSRLDDRVMDGAFVVGSPEIGLP</sequence>
<protein>
    <submittedName>
        <fullName evidence="3">Uncharacterized protein</fullName>
    </submittedName>
</protein>
<keyword evidence="4" id="KW-1185">Reference proteome</keyword>
<feature type="chain" id="PRO_5025393326" evidence="2">
    <location>
        <begin position="25"/>
        <end position="486"/>
    </location>
</feature>
<dbReference type="AlphaFoldDB" id="A0A6A3ALS0"/>
<feature type="compositionally biased region" description="Basic and acidic residues" evidence="1">
    <location>
        <begin position="24"/>
        <end position="52"/>
    </location>
</feature>
<organism evidence="3 4">
    <name type="scientific">Hibiscus syriacus</name>
    <name type="common">Rose of Sharon</name>
    <dbReference type="NCBI Taxonomy" id="106335"/>
    <lineage>
        <taxon>Eukaryota</taxon>
        <taxon>Viridiplantae</taxon>
        <taxon>Streptophyta</taxon>
        <taxon>Embryophyta</taxon>
        <taxon>Tracheophyta</taxon>
        <taxon>Spermatophyta</taxon>
        <taxon>Magnoliopsida</taxon>
        <taxon>eudicotyledons</taxon>
        <taxon>Gunneridae</taxon>
        <taxon>Pentapetalae</taxon>
        <taxon>rosids</taxon>
        <taxon>malvids</taxon>
        <taxon>Malvales</taxon>
        <taxon>Malvaceae</taxon>
        <taxon>Malvoideae</taxon>
        <taxon>Hibiscus</taxon>
    </lineage>
</organism>
<name>A0A6A3ALS0_HIBSY</name>
<dbReference type="EMBL" id="VEPZ02000994">
    <property type="protein sequence ID" value="KAE8704165.1"/>
    <property type="molecule type" value="Genomic_DNA"/>
</dbReference>
<comment type="caution">
    <text evidence="3">The sequence shown here is derived from an EMBL/GenBank/DDBJ whole genome shotgun (WGS) entry which is preliminary data.</text>
</comment>
<evidence type="ECO:0000256" key="2">
    <source>
        <dbReference type="SAM" id="SignalP"/>
    </source>
</evidence>
<reference evidence="3" key="1">
    <citation type="submission" date="2019-09" db="EMBL/GenBank/DDBJ databases">
        <title>Draft genome information of white flower Hibiscus syriacus.</title>
        <authorList>
            <person name="Kim Y.-M."/>
        </authorList>
    </citation>
    <scope>NUCLEOTIDE SEQUENCE [LARGE SCALE GENOMIC DNA]</scope>
    <source>
        <strain evidence="3">YM2019G1</strain>
    </source>
</reference>
<proteinExistence type="predicted"/>
<dbReference type="Proteomes" id="UP000436088">
    <property type="component" value="Unassembled WGS sequence"/>
</dbReference>
<keyword evidence="2" id="KW-0732">Signal</keyword>
<feature type="signal peptide" evidence="2">
    <location>
        <begin position="1"/>
        <end position="24"/>
    </location>
</feature>
<accession>A0A6A3ALS0</accession>